<sequence>MPANATRPRKNTQHLPNTSNLIDSVDPSSSDMIKMLTALESAKYKKESQPRRSHIITMTRSDRLRNVLIKSEQTQLRLLDRVKAASQSFKLPTVTWYSAKVKADYQREDRRLALQLHRIERELVDAGALVPMLEDAAKVIAASAASLSTDTPSQLCHELKGHLHRIAQKFHVHQAAEPADQQ</sequence>
<accession>G7E6U5</accession>
<dbReference type="Proteomes" id="UP000009131">
    <property type="component" value="Unassembled WGS sequence"/>
</dbReference>
<evidence type="ECO:0000313" key="2">
    <source>
        <dbReference type="EMBL" id="GAA98555.1"/>
    </source>
</evidence>
<feature type="compositionally biased region" description="Polar residues" evidence="1">
    <location>
        <begin position="13"/>
        <end position="26"/>
    </location>
</feature>
<organism evidence="2 3">
    <name type="scientific">Mixia osmundae (strain CBS 9802 / IAM 14324 / JCM 22182 / KY 12970)</name>
    <dbReference type="NCBI Taxonomy" id="764103"/>
    <lineage>
        <taxon>Eukaryota</taxon>
        <taxon>Fungi</taxon>
        <taxon>Dikarya</taxon>
        <taxon>Basidiomycota</taxon>
        <taxon>Pucciniomycotina</taxon>
        <taxon>Mixiomycetes</taxon>
        <taxon>Mixiales</taxon>
        <taxon>Mixiaceae</taxon>
        <taxon>Mixia</taxon>
    </lineage>
</organism>
<protein>
    <submittedName>
        <fullName evidence="2">Uncharacterized protein</fullName>
    </submittedName>
</protein>
<dbReference type="RefSeq" id="XP_014567627.1">
    <property type="nucleotide sequence ID" value="XM_014712141.1"/>
</dbReference>
<reference evidence="2 3" key="1">
    <citation type="journal article" date="2011" name="J. Gen. Appl. Microbiol.">
        <title>Draft genome sequencing of the enigmatic basidiomycete Mixia osmundae.</title>
        <authorList>
            <person name="Nishida H."/>
            <person name="Nagatsuka Y."/>
            <person name="Sugiyama J."/>
        </authorList>
    </citation>
    <scope>NUCLEOTIDE SEQUENCE [LARGE SCALE GENOMIC DNA]</scope>
    <source>
        <strain evidence="3">CBS 9802 / IAM 14324 / JCM 22182 / KY 12970</strain>
    </source>
</reference>
<gene>
    <name evidence="2" type="primary">Mo05242</name>
    <name evidence="2" type="ORF">E5Q_05242</name>
</gene>
<evidence type="ECO:0000313" key="3">
    <source>
        <dbReference type="Proteomes" id="UP000009131"/>
    </source>
</evidence>
<dbReference type="InParanoid" id="G7E6U5"/>
<evidence type="ECO:0000256" key="1">
    <source>
        <dbReference type="SAM" id="MobiDB-lite"/>
    </source>
</evidence>
<comment type="caution">
    <text evidence="2">The sequence shown here is derived from an EMBL/GenBank/DDBJ whole genome shotgun (WGS) entry which is preliminary data.</text>
</comment>
<dbReference type="EMBL" id="BABT02000153">
    <property type="protein sequence ID" value="GAA98555.1"/>
    <property type="molecule type" value="Genomic_DNA"/>
</dbReference>
<reference evidence="2 3" key="2">
    <citation type="journal article" date="2012" name="Open Biol.">
        <title>Characteristics of nucleosomes and linker DNA regions on the genome of the basidiomycete Mixia osmundae revealed by mono- and dinucleosome mapping.</title>
        <authorList>
            <person name="Nishida H."/>
            <person name="Kondo S."/>
            <person name="Matsumoto T."/>
            <person name="Suzuki Y."/>
            <person name="Yoshikawa H."/>
            <person name="Taylor T.D."/>
            <person name="Sugiyama J."/>
        </authorList>
    </citation>
    <scope>NUCLEOTIDE SEQUENCE [LARGE SCALE GENOMIC DNA]</scope>
    <source>
        <strain evidence="3">CBS 9802 / IAM 14324 / JCM 22182 / KY 12970</strain>
    </source>
</reference>
<dbReference type="AlphaFoldDB" id="G7E6U5"/>
<keyword evidence="3" id="KW-1185">Reference proteome</keyword>
<feature type="region of interest" description="Disordered" evidence="1">
    <location>
        <begin position="1"/>
        <end position="26"/>
    </location>
</feature>
<proteinExistence type="predicted"/>
<name>G7E6U5_MIXOS</name>
<dbReference type="HOGENOM" id="CLU_1482346_0_0_1"/>